<name>A0A176T0M7_9FLAO</name>
<protein>
    <recommendedName>
        <fullName evidence="5">DUF1835 domain-containing protein</fullName>
    </recommendedName>
</protein>
<feature type="domain" description="DUF1835" evidence="1">
    <location>
        <begin position="4"/>
        <end position="117"/>
    </location>
</feature>
<dbReference type="InterPro" id="IPR014973">
    <property type="entry name" value="DUF1835"/>
</dbReference>
<comment type="caution">
    <text evidence="3">The sequence shown here is derived from an EMBL/GenBank/DDBJ whole genome shotgun (WGS) entry which is preliminary data.</text>
</comment>
<gene>
    <name evidence="3" type="ORF">LPB303_15380</name>
</gene>
<dbReference type="Proteomes" id="UP000076923">
    <property type="component" value="Unassembled WGS sequence"/>
</dbReference>
<feature type="domain" description="DUF3658" evidence="2">
    <location>
        <begin position="151"/>
        <end position="254"/>
    </location>
</feature>
<proteinExistence type="predicted"/>
<dbReference type="RefSeq" id="WP_068452194.1">
    <property type="nucleotide sequence ID" value="NZ_CP150660.1"/>
</dbReference>
<dbReference type="EMBL" id="LVWE01000070">
    <property type="protein sequence ID" value="OAD41442.1"/>
    <property type="molecule type" value="Genomic_DNA"/>
</dbReference>
<evidence type="ECO:0000259" key="2">
    <source>
        <dbReference type="Pfam" id="PF12395"/>
    </source>
</evidence>
<evidence type="ECO:0000313" key="4">
    <source>
        <dbReference type="Proteomes" id="UP000076923"/>
    </source>
</evidence>
<evidence type="ECO:0000313" key="3">
    <source>
        <dbReference type="EMBL" id="OAD41442.1"/>
    </source>
</evidence>
<reference evidence="3 4" key="1">
    <citation type="submission" date="2016-02" db="EMBL/GenBank/DDBJ databases">
        <title>Draft genome sequence of Polaribacter atrinae KACC17473.</title>
        <authorList>
            <person name="Shin S.-K."/>
            <person name="Yi H."/>
        </authorList>
    </citation>
    <scope>NUCLEOTIDE SEQUENCE [LARGE SCALE GENOMIC DNA]</scope>
    <source>
        <strain evidence="3 4">KACC 17473</strain>
    </source>
</reference>
<dbReference type="Pfam" id="PF12395">
    <property type="entry name" value="DUF3658"/>
    <property type="match status" value="1"/>
</dbReference>
<keyword evidence="4" id="KW-1185">Reference proteome</keyword>
<evidence type="ECO:0008006" key="5">
    <source>
        <dbReference type="Google" id="ProtNLM"/>
    </source>
</evidence>
<dbReference type="AlphaFoldDB" id="A0A176T0M7"/>
<dbReference type="Pfam" id="PF08874">
    <property type="entry name" value="DUF1835"/>
    <property type="match status" value="1"/>
</dbReference>
<organism evidence="3 4">
    <name type="scientific">Polaribacter atrinae</name>
    <dbReference type="NCBI Taxonomy" id="1333662"/>
    <lineage>
        <taxon>Bacteria</taxon>
        <taxon>Pseudomonadati</taxon>
        <taxon>Bacteroidota</taxon>
        <taxon>Flavobacteriia</taxon>
        <taxon>Flavobacteriales</taxon>
        <taxon>Flavobacteriaceae</taxon>
    </lineage>
</organism>
<dbReference type="InterPro" id="IPR022123">
    <property type="entry name" value="DUF3658"/>
</dbReference>
<sequence>MSYLHIVNGSSAAGLLSFVLRENKINKENKVCCFNDFLAVGSLYNLTTKEGIEQRSTYLYNLINRTSREKKSSKEIQKDLTTFYKHTFNNYEKVIVWFGENTSEELLKLLCCNLVKQSLLYEINVSSEKIEEYKLRAVPECSPEIVKQLLPKAIKISKNEYEDNNKEWNKINQSKSLLRIYQAKKIESVQEDYFDKSILEECKNEYTLLLKITGQVMGKNKQLITDTFIIYRILYLIETNQLAFLGNLKNIREVKIKITGGNTVYN</sequence>
<accession>A0A176T0M7</accession>
<dbReference type="OrthoDB" id="648566at2"/>
<evidence type="ECO:0000259" key="1">
    <source>
        <dbReference type="Pfam" id="PF08874"/>
    </source>
</evidence>